<keyword evidence="1" id="KW-0472">Membrane</keyword>
<evidence type="ECO:0000259" key="3">
    <source>
        <dbReference type="Pfam" id="PF04536"/>
    </source>
</evidence>
<dbReference type="Pfam" id="PF04536">
    <property type="entry name" value="TPM_phosphatase"/>
    <property type="match status" value="1"/>
</dbReference>
<dbReference type="RefSeq" id="WP_039144580.1">
    <property type="nucleotide sequence ID" value="NZ_JSVC01000045.1"/>
</dbReference>
<feature type="chain" id="PRO_5002135247" evidence="2">
    <location>
        <begin position="20"/>
        <end position="264"/>
    </location>
</feature>
<protein>
    <submittedName>
        <fullName evidence="4">Beta-propeller domains of methanol dehydrogenase</fullName>
    </submittedName>
</protein>
<dbReference type="STRING" id="1349421.OI18_22530"/>
<keyword evidence="2" id="KW-0732">Signal</keyword>
<dbReference type="PANTHER" id="PTHR30373:SF2">
    <property type="entry name" value="UPF0603 PROTEIN YGCG"/>
    <property type="match status" value="1"/>
</dbReference>
<evidence type="ECO:0000313" key="4">
    <source>
        <dbReference type="EMBL" id="KIC90683.1"/>
    </source>
</evidence>
<reference evidence="4 5" key="1">
    <citation type="submission" date="2014-11" db="EMBL/GenBank/DDBJ databases">
        <title>Genome sequence of Flavihumibacter solisilvae 3-3.</title>
        <authorList>
            <person name="Zhou G."/>
            <person name="Li M."/>
            <person name="Wang G."/>
        </authorList>
    </citation>
    <scope>NUCLEOTIDE SEQUENCE [LARGE SCALE GENOMIC DNA]</scope>
    <source>
        <strain evidence="4 5">3-3</strain>
    </source>
</reference>
<dbReference type="PANTHER" id="PTHR30373">
    <property type="entry name" value="UPF0603 PROTEIN YGCG"/>
    <property type="match status" value="1"/>
</dbReference>
<keyword evidence="1" id="KW-1133">Transmembrane helix</keyword>
<sequence>MKRVIVCFILVLISLPMLAQRVLPKPNPPRLVNDVADLLTTDQESALEHKLVAYDDSTSNQIAVVIVPTLNGLEPNDYATELGREWGVGGTEFNNGIIILISTGTGEGEKRKVYIAPGYGLEGAIPDITAKQIIETEMVPNLRAGNYYRALDEATSAIIKAAAGEYKAPEGYGKRDKQKSMPVGLIIMILVVIFIIARRGGGGRGGGGMMSRRGYRGWNSGPPIIFFPGGSGGGGGWSGGGGGGGGFGGFGGGSFGGGGAGGDW</sequence>
<evidence type="ECO:0000313" key="5">
    <source>
        <dbReference type="Proteomes" id="UP000031408"/>
    </source>
</evidence>
<dbReference type="AlphaFoldDB" id="A0A0C1L4Z5"/>
<dbReference type="OrthoDB" id="9810918at2"/>
<dbReference type="InterPro" id="IPR007621">
    <property type="entry name" value="TPM_dom"/>
</dbReference>
<keyword evidence="5" id="KW-1185">Reference proteome</keyword>
<dbReference type="EMBL" id="JSVC01000045">
    <property type="protein sequence ID" value="KIC90683.1"/>
    <property type="molecule type" value="Genomic_DNA"/>
</dbReference>
<feature type="domain" description="TPM" evidence="3">
    <location>
        <begin position="32"/>
        <end position="160"/>
    </location>
</feature>
<proteinExistence type="predicted"/>
<feature type="transmembrane region" description="Helical" evidence="1">
    <location>
        <begin position="180"/>
        <end position="197"/>
    </location>
</feature>
<name>A0A0C1L4Z5_9BACT</name>
<evidence type="ECO:0000256" key="2">
    <source>
        <dbReference type="SAM" id="SignalP"/>
    </source>
</evidence>
<dbReference type="Proteomes" id="UP000031408">
    <property type="component" value="Unassembled WGS sequence"/>
</dbReference>
<organism evidence="4 5">
    <name type="scientific">Flavihumibacter solisilvae</name>
    <dbReference type="NCBI Taxonomy" id="1349421"/>
    <lineage>
        <taxon>Bacteria</taxon>
        <taxon>Pseudomonadati</taxon>
        <taxon>Bacteroidota</taxon>
        <taxon>Chitinophagia</taxon>
        <taxon>Chitinophagales</taxon>
        <taxon>Chitinophagaceae</taxon>
        <taxon>Flavihumibacter</taxon>
    </lineage>
</organism>
<comment type="caution">
    <text evidence="4">The sequence shown here is derived from an EMBL/GenBank/DDBJ whole genome shotgun (WGS) entry which is preliminary data.</text>
</comment>
<feature type="signal peptide" evidence="2">
    <location>
        <begin position="1"/>
        <end position="19"/>
    </location>
</feature>
<evidence type="ECO:0000256" key="1">
    <source>
        <dbReference type="SAM" id="Phobius"/>
    </source>
</evidence>
<accession>A0A0C1L4Z5</accession>
<dbReference type="Gene3D" id="3.10.310.50">
    <property type="match status" value="1"/>
</dbReference>
<gene>
    <name evidence="4" type="ORF">OI18_22530</name>
</gene>
<keyword evidence="1" id="KW-0812">Transmembrane</keyword>